<dbReference type="InterPro" id="IPR013762">
    <property type="entry name" value="Integrase-like_cat_sf"/>
</dbReference>
<keyword evidence="2" id="KW-0238">DNA-binding</keyword>
<dbReference type="Pfam" id="PF13495">
    <property type="entry name" value="Phage_int_SAM_4"/>
    <property type="match status" value="1"/>
</dbReference>
<feature type="domain" description="Tyr recombinase" evidence="4">
    <location>
        <begin position="47"/>
        <end position="107"/>
    </location>
</feature>
<keyword evidence="3" id="KW-0233">DNA recombination</keyword>
<accession>A0ABW5EKB9</accession>
<sequence>MAYLAGQRSVAVNTQKTALNAAVFLYRQFLGMELRELQFGKVSKGRRLPVVFSHGEAMAVIGRLSGHHRLAVSLMYGAGLRVMEAVRLRVRDLDFEQQCLFGARGER</sequence>
<evidence type="ECO:0000256" key="2">
    <source>
        <dbReference type="ARBA" id="ARBA00023125"/>
    </source>
</evidence>
<evidence type="ECO:0000256" key="1">
    <source>
        <dbReference type="ARBA" id="ARBA00022908"/>
    </source>
</evidence>
<dbReference type="SUPFAM" id="SSF56349">
    <property type="entry name" value="DNA breaking-rejoining enzymes"/>
    <property type="match status" value="1"/>
</dbReference>
<reference evidence="6" key="1">
    <citation type="journal article" date="2019" name="Int. J. Syst. Evol. Microbiol.">
        <title>The Global Catalogue of Microorganisms (GCM) 10K type strain sequencing project: providing services to taxonomists for standard genome sequencing and annotation.</title>
        <authorList>
            <consortium name="The Broad Institute Genomics Platform"/>
            <consortium name="The Broad Institute Genome Sequencing Center for Infectious Disease"/>
            <person name="Wu L."/>
            <person name="Ma J."/>
        </authorList>
    </citation>
    <scope>NUCLEOTIDE SEQUENCE [LARGE SCALE GENOMIC DNA]</scope>
    <source>
        <strain evidence="6">KCTC 12848</strain>
    </source>
</reference>
<dbReference type="InterPro" id="IPR004107">
    <property type="entry name" value="Integrase_SAM-like_N"/>
</dbReference>
<dbReference type="Gene3D" id="1.10.150.130">
    <property type="match status" value="1"/>
</dbReference>
<dbReference type="InterPro" id="IPR010998">
    <property type="entry name" value="Integrase_recombinase_N"/>
</dbReference>
<dbReference type="InterPro" id="IPR002104">
    <property type="entry name" value="Integrase_catalytic"/>
</dbReference>
<dbReference type="EMBL" id="JBHUJD010000052">
    <property type="protein sequence ID" value="MFD2312535.1"/>
    <property type="molecule type" value="Genomic_DNA"/>
</dbReference>
<protein>
    <submittedName>
        <fullName evidence="5">Tyrosine-type recombinase/integrase</fullName>
    </submittedName>
</protein>
<keyword evidence="1" id="KW-0229">DNA integration</keyword>
<gene>
    <name evidence="5" type="ORF">ACFSKX_19120</name>
</gene>
<evidence type="ECO:0000259" key="4">
    <source>
        <dbReference type="PROSITE" id="PS51898"/>
    </source>
</evidence>
<dbReference type="Proteomes" id="UP001597425">
    <property type="component" value="Unassembled WGS sequence"/>
</dbReference>
<evidence type="ECO:0000313" key="5">
    <source>
        <dbReference type="EMBL" id="MFD2312535.1"/>
    </source>
</evidence>
<keyword evidence="6" id="KW-1185">Reference proteome</keyword>
<dbReference type="Gene3D" id="1.10.443.10">
    <property type="entry name" value="Intergrase catalytic core"/>
    <property type="match status" value="1"/>
</dbReference>
<comment type="caution">
    <text evidence="5">The sequence shown here is derived from an EMBL/GenBank/DDBJ whole genome shotgun (WGS) entry which is preliminary data.</text>
</comment>
<proteinExistence type="predicted"/>
<dbReference type="PROSITE" id="PS51898">
    <property type="entry name" value="TYR_RECOMBINASE"/>
    <property type="match status" value="1"/>
</dbReference>
<dbReference type="RefSeq" id="WP_265723637.1">
    <property type="nucleotide sequence ID" value="NZ_JAPIVK010000067.1"/>
</dbReference>
<organism evidence="5 6">
    <name type="scientific">Microbulbifer halophilus</name>
    <dbReference type="NCBI Taxonomy" id="453963"/>
    <lineage>
        <taxon>Bacteria</taxon>
        <taxon>Pseudomonadati</taxon>
        <taxon>Pseudomonadota</taxon>
        <taxon>Gammaproteobacteria</taxon>
        <taxon>Cellvibrionales</taxon>
        <taxon>Microbulbiferaceae</taxon>
        <taxon>Microbulbifer</taxon>
    </lineage>
</organism>
<name>A0ABW5EKB9_9GAMM</name>
<dbReference type="InterPro" id="IPR011010">
    <property type="entry name" value="DNA_brk_join_enz"/>
</dbReference>
<evidence type="ECO:0000256" key="3">
    <source>
        <dbReference type="ARBA" id="ARBA00023172"/>
    </source>
</evidence>
<evidence type="ECO:0000313" key="6">
    <source>
        <dbReference type="Proteomes" id="UP001597425"/>
    </source>
</evidence>
<dbReference type="Pfam" id="PF00589">
    <property type="entry name" value="Phage_integrase"/>
    <property type="match status" value="1"/>
</dbReference>